<dbReference type="Pfam" id="PF13406">
    <property type="entry name" value="SLT_2"/>
    <property type="match status" value="1"/>
</dbReference>
<reference evidence="2" key="1">
    <citation type="submission" date="2018-06" db="EMBL/GenBank/DDBJ databases">
        <authorList>
            <person name="Zhirakovskaya E."/>
        </authorList>
    </citation>
    <scope>NUCLEOTIDE SEQUENCE</scope>
</reference>
<accession>A0A3B1BLD1</accession>
<dbReference type="SUPFAM" id="SSF53955">
    <property type="entry name" value="Lysozyme-like"/>
    <property type="match status" value="1"/>
</dbReference>
<protein>
    <submittedName>
        <fullName evidence="2">Membrane-bound lytic murein transglycosylase B</fullName>
    </submittedName>
</protein>
<dbReference type="EMBL" id="UOFY01000012">
    <property type="protein sequence ID" value="VAX07045.1"/>
    <property type="molecule type" value="Genomic_DNA"/>
</dbReference>
<dbReference type="CDD" id="cd13399">
    <property type="entry name" value="Slt35-like"/>
    <property type="match status" value="1"/>
</dbReference>
<gene>
    <name evidence="2" type="ORF">MNBD_GAMMA25-760</name>
</gene>
<dbReference type="PANTHER" id="PTHR30163:SF9">
    <property type="entry name" value="MEMBRANE-BOUND LYTIC MUREIN TRANSGLYCOSYLASE B"/>
    <property type="match status" value="1"/>
</dbReference>
<dbReference type="GO" id="GO:0009253">
    <property type="term" value="P:peptidoglycan catabolic process"/>
    <property type="evidence" value="ECO:0007669"/>
    <property type="project" value="TreeGrafter"/>
</dbReference>
<dbReference type="NCBIfam" id="TIGR02282">
    <property type="entry name" value="MltB"/>
    <property type="match status" value="1"/>
</dbReference>
<name>A0A3B1BLD1_9ZZZZ</name>
<organism evidence="2">
    <name type="scientific">hydrothermal vent metagenome</name>
    <dbReference type="NCBI Taxonomy" id="652676"/>
    <lineage>
        <taxon>unclassified sequences</taxon>
        <taxon>metagenomes</taxon>
        <taxon>ecological metagenomes</taxon>
    </lineage>
</organism>
<dbReference type="InterPro" id="IPR043426">
    <property type="entry name" value="MltB-like"/>
</dbReference>
<dbReference type="FunFam" id="1.10.8.350:FF:000001">
    <property type="entry name" value="Lytic murein transglycosylase B"/>
    <property type="match status" value="1"/>
</dbReference>
<dbReference type="PANTHER" id="PTHR30163">
    <property type="entry name" value="MEMBRANE-BOUND LYTIC MUREIN TRANSGLYCOSYLASE B"/>
    <property type="match status" value="1"/>
</dbReference>
<dbReference type="Gene3D" id="1.10.8.350">
    <property type="entry name" value="Bacterial muramidase"/>
    <property type="match status" value="1"/>
</dbReference>
<evidence type="ECO:0000313" key="2">
    <source>
        <dbReference type="EMBL" id="VAX07045.1"/>
    </source>
</evidence>
<dbReference type="InterPro" id="IPR031304">
    <property type="entry name" value="SLT_2"/>
</dbReference>
<sequence length="329" mass="37951">MQNYKHLLFIILFMFSSLLQAKASYFGSNAEIDDFIAEMVTKHKFDAAELKKLFAKTRRHQSILDAIARPAESKPWSEYRPIFLTRDRLKGGLKFWQQNEALLRRAYETYGVPEEIIVAIIGVETRYGKHAGRYLVMDALATLAFAYPPRSSFFRKELKEYLLMAREEGVDPLQYKGSYAGAMGMPQFMPSSFRQYAVDFSGDGKRDLWTNPEDVIGSVANYFKRHHWKKGEPVAFKVRVTGNAYKKLLGTKRHQMKPHLTLKEMRTHGVSLPKGLAADMTGSLIELDGINGPEQWVIWHNFYVISRYNHSALYSMSVFQLSQQLRENK</sequence>
<feature type="domain" description="Transglycosylase SLT" evidence="1">
    <location>
        <begin position="29"/>
        <end position="323"/>
    </location>
</feature>
<dbReference type="GO" id="GO:0008933">
    <property type="term" value="F:peptidoglycan lytic transglycosylase activity"/>
    <property type="evidence" value="ECO:0007669"/>
    <property type="project" value="TreeGrafter"/>
</dbReference>
<dbReference type="InterPro" id="IPR023346">
    <property type="entry name" value="Lysozyme-like_dom_sf"/>
</dbReference>
<dbReference type="AlphaFoldDB" id="A0A3B1BLD1"/>
<dbReference type="Gene3D" id="1.10.530.10">
    <property type="match status" value="1"/>
</dbReference>
<dbReference type="InterPro" id="IPR011757">
    <property type="entry name" value="Lytic_transglycosylase_MltB"/>
</dbReference>
<proteinExistence type="predicted"/>
<evidence type="ECO:0000259" key="1">
    <source>
        <dbReference type="Pfam" id="PF13406"/>
    </source>
</evidence>